<evidence type="ECO:0000313" key="3">
    <source>
        <dbReference type="Proteomes" id="UP001211907"/>
    </source>
</evidence>
<dbReference type="Proteomes" id="UP001211907">
    <property type="component" value="Unassembled WGS sequence"/>
</dbReference>
<feature type="signal peptide" evidence="1">
    <location>
        <begin position="1"/>
        <end position="21"/>
    </location>
</feature>
<dbReference type="Pfam" id="PF00023">
    <property type="entry name" value="Ank"/>
    <property type="match status" value="1"/>
</dbReference>
<organism evidence="2 3">
    <name type="scientific">Physocladia obscura</name>
    <dbReference type="NCBI Taxonomy" id="109957"/>
    <lineage>
        <taxon>Eukaryota</taxon>
        <taxon>Fungi</taxon>
        <taxon>Fungi incertae sedis</taxon>
        <taxon>Chytridiomycota</taxon>
        <taxon>Chytridiomycota incertae sedis</taxon>
        <taxon>Chytridiomycetes</taxon>
        <taxon>Chytridiales</taxon>
        <taxon>Chytriomycetaceae</taxon>
        <taxon>Physocladia</taxon>
    </lineage>
</organism>
<feature type="non-terminal residue" evidence="2">
    <location>
        <position position="1"/>
    </location>
</feature>
<keyword evidence="1" id="KW-0732">Signal</keyword>
<comment type="caution">
    <text evidence="2">The sequence shown here is derived from an EMBL/GenBank/DDBJ whole genome shotgun (WGS) entry which is preliminary data.</text>
</comment>
<keyword evidence="3" id="KW-1185">Reference proteome</keyword>
<evidence type="ECO:0000256" key="1">
    <source>
        <dbReference type="SAM" id="SignalP"/>
    </source>
</evidence>
<feature type="chain" id="PRO_5042010599" description="Ankyrin repeat protein" evidence="1">
    <location>
        <begin position="22"/>
        <end position="92"/>
    </location>
</feature>
<proteinExistence type="predicted"/>
<sequence>TLFHERFWIGDLFSLAAQVGAADVVDILRCDKISNNDMFCGINLENLRSVDPVDPGNEDDLALRLACRYGHRDIIMRLLYDLRVNPNGRNTT</sequence>
<evidence type="ECO:0000313" key="2">
    <source>
        <dbReference type="EMBL" id="KAJ3121176.1"/>
    </source>
</evidence>
<evidence type="ECO:0008006" key="4">
    <source>
        <dbReference type="Google" id="ProtNLM"/>
    </source>
</evidence>
<gene>
    <name evidence="2" type="ORF">HK100_012494</name>
</gene>
<reference evidence="2" key="1">
    <citation type="submission" date="2020-05" db="EMBL/GenBank/DDBJ databases">
        <title>Phylogenomic resolution of chytrid fungi.</title>
        <authorList>
            <person name="Stajich J.E."/>
            <person name="Amses K."/>
            <person name="Simmons R."/>
            <person name="Seto K."/>
            <person name="Myers J."/>
            <person name="Bonds A."/>
            <person name="Quandt C.A."/>
            <person name="Barry K."/>
            <person name="Liu P."/>
            <person name="Grigoriev I."/>
            <person name="Longcore J.E."/>
            <person name="James T.Y."/>
        </authorList>
    </citation>
    <scope>NUCLEOTIDE SEQUENCE</scope>
    <source>
        <strain evidence="2">JEL0513</strain>
    </source>
</reference>
<protein>
    <recommendedName>
        <fullName evidence="4">Ankyrin repeat protein</fullName>
    </recommendedName>
</protein>
<dbReference type="AlphaFoldDB" id="A0AAD5XG76"/>
<dbReference type="InterPro" id="IPR002110">
    <property type="entry name" value="Ankyrin_rpt"/>
</dbReference>
<dbReference type="EMBL" id="JADGJH010000901">
    <property type="protein sequence ID" value="KAJ3121176.1"/>
    <property type="molecule type" value="Genomic_DNA"/>
</dbReference>
<accession>A0AAD5XG76</accession>
<name>A0AAD5XG76_9FUNG</name>